<comment type="caution">
    <text evidence="4">The sequence shown here is derived from an EMBL/GenBank/DDBJ whole genome shotgun (WGS) entry which is preliminary data.</text>
</comment>
<dbReference type="AlphaFoldDB" id="A0AAP0AZ07"/>
<keyword evidence="2" id="KW-0496">Mitochondrion</keyword>
<accession>A0AAP0AZ07</accession>
<dbReference type="Proteomes" id="UP001418222">
    <property type="component" value="Unassembled WGS sequence"/>
</dbReference>
<reference evidence="4 5" key="1">
    <citation type="journal article" date="2022" name="Nat. Plants">
        <title>Genomes of leafy and leafless Platanthera orchids illuminate the evolution of mycoheterotrophy.</title>
        <authorList>
            <person name="Li M.H."/>
            <person name="Liu K.W."/>
            <person name="Li Z."/>
            <person name="Lu H.C."/>
            <person name="Ye Q.L."/>
            <person name="Zhang D."/>
            <person name="Wang J.Y."/>
            <person name="Li Y.F."/>
            <person name="Zhong Z.M."/>
            <person name="Liu X."/>
            <person name="Yu X."/>
            <person name="Liu D.K."/>
            <person name="Tu X.D."/>
            <person name="Liu B."/>
            <person name="Hao Y."/>
            <person name="Liao X.Y."/>
            <person name="Jiang Y.T."/>
            <person name="Sun W.H."/>
            <person name="Chen J."/>
            <person name="Chen Y.Q."/>
            <person name="Ai Y."/>
            <person name="Zhai J.W."/>
            <person name="Wu S.S."/>
            <person name="Zhou Z."/>
            <person name="Hsiao Y.Y."/>
            <person name="Wu W.L."/>
            <person name="Chen Y.Y."/>
            <person name="Lin Y.F."/>
            <person name="Hsu J.L."/>
            <person name="Li C.Y."/>
            <person name="Wang Z.W."/>
            <person name="Zhao X."/>
            <person name="Zhong W.Y."/>
            <person name="Ma X.K."/>
            <person name="Ma L."/>
            <person name="Huang J."/>
            <person name="Chen G.Z."/>
            <person name="Huang M.Z."/>
            <person name="Huang L."/>
            <person name="Peng D.H."/>
            <person name="Luo Y.B."/>
            <person name="Zou S.Q."/>
            <person name="Chen S.P."/>
            <person name="Lan S."/>
            <person name="Tsai W.C."/>
            <person name="Van de Peer Y."/>
            <person name="Liu Z.J."/>
        </authorList>
    </citation>
    <scope>NUCLEOTIDE SEQUENCE [LARGE SCALE GENOMIC DNA]</scope>
    <source>
        <strain evidence="4">Lor287</strain>
    </source>
</reference>
<dbReference type="InterPro" id="IPR048282">
    <property type="entry name" value="COA6_pln"/>
</dbReference>
<evidence type="ECO:0000313" key="4">
    <source>
        <dbReference type="EMBL" id="KAK8919284.1"/>
    </source>
</evidence>
<protein>
    <submittedName>
        <fullName evidence="4">Uncharacterized protein</fullName>
    </submittedName>
</protein>
<evidence type="ECO:0000256" key="3">
    <source>
        <dbReference type="ARBA" id="ARBA00023157"/>
    </source>
</evidence>
<dbReference type="Pfam" id="PF02297">
    <property type="entry name" value="COX6B"/>
    <property type="match status" value="1"/>
</dbReference>
<proteinExistence type="predicted"/>
<dbReference type="GO" id="GO:0005739">
    <property type="term" value="C:mitochondrion"/>
    <property type="evidence" value="ECO:0007669"/>
    <property type="project" value="UniProtKB-SubCell"/>
</dbReference>
<evidence type="ECO:0000256" key="1">
    <source>
        <dbReference type="ARBA" id="ARBA00004173"/>
    </source>
</evidence>
<gene>
    <name evidence="4" type="ORF">KSP39_PZI021847</name>
</gene>
<comment type="subcellular location">
    <subcellularLocation>
        <location evidence="1">Mitochondrion</location>
    </subcellularLocation>
</comment>
<evidence type="ECO:0000313" key="5">
    <source>
        <dbReference type="Proteomes" id="UP001418222"/>
    </source>
</evidence>
<name>A0AAP0AZ07_9ASPA</name>
<dbReference type="InterPro" id="IPR048280">
    <property type="entry name" value="COX6B-like"/>
</dbReference>
<dbReference type="PANTHER" id="PTHR47445">
    <property type="entry name" value="OS08G0441400 PROTEIN"/>
    <property type="match status" value="1"/>
</dbReference>
<keyword evidence="5" id="KW-1185">Reference proteome</keyword>
<dbReference type="PANTHER" id="PTHR47445:SF1">
    <property type="entry name" value="OS08G0441400 PROTEIN"/>
    <property type="match status" value="1"/>
</dbReference>
<keyword evidence="3" id="KW-1015">Disulfide bond</keyword>
<evidence type="ECO:0000256" key="2">
    <source>
        <dbReference type="ARBA" id="ARBA00023128"/>
    </source>
</evidence>
<dbReference type="EMBL" id="JBBWWQ010000019">
    <property type="protein sequence ID" value="KAK8919284.1"/>
    <property type="molecule type" value="Genomic_DNA"/>
</dbReference>
<organism evidence="4 5">
    <name type="scientific">Platanthera zijinensis</name>
    <dbReference type="NCBI Taxonomy" id="2320716"/>
    <lineage>
        <taxon>Eukaryota</taxon>
        <taxon>Viridiplantae</taxon>
        <taxon>Streptophyta</taxon>
        <taxon>Embryophyta</taxon>
        <taxon>Tracheophyta</taxon>
        <taxon>Spermatophyta</taxon>
        <taxon>Magnoliopsida</taxon>
        <taxon>Liliopsida</taxon>
        <taxon>Asparagales</taxon>
        <taxon>Orchidaceae</taxon>
        <taxon>Orchidoideae</taxon>
        <taxon>Orchideae</taxon>
        <taxon>Orchidinae</taxon>
        <taxon>Platanthera</taxon>
    </lineage>
</organism>
<sequence length="111" mass="13009">MAIMDDVLAKGRESCYKARDTFYTCLEKEADKKPTEVATVGLLYPAECKKSRDDFVNSCRPTWQAPITDEFLQVKHFDRQYYAKNRVRRLLDNDEFHRGPIALPQPYTFKP</sequence>